<reference evidence="1 2" key="1">
    <citation type="submission" date="2017-02" db="EMBL/GenBank/DDBJ databases">
        <authorList>
            <person name="Peterson S.W."/>
        </authorList>
    </citation>
    <scope>NUCLEOTIDE SEQUENCE [LARGE SCALE GENOMIC DNA]</scope>
    <source>
        <strain evidence="1 2">M1</strain>
    </source>
</reference>
<name>A0A1T5IQH0_9FIRM</name>
<dbReference type="Pfam" id="PF11155">
    <property type="entry name" value="DUF2935"/>
    <property type="match status" value="1"/>
</dbReference>
<protein>
    <submittedName>
        <fullName evidence="1">Uncharacterized protein</fullName>
    </submittedName>
</protein>
<dbReference type="InterPro" id="IPR021328">
    <property type="entry name" value="CotB-like"/>
</dbReference>
<evidence type="ECO:0000313" key="1">
    <source>
        <dbReference type="EMBL" id="SKC41417.1"/>
    </source>
</evidence>
<organism evidence="1 2">
    <name type="scientific">Maledivibacter halophilus</name>
    <dbReference type="NCBI Taxonomy" id="36842"/>
    <lineage>
        <taxon>Bacteria</taxon>
        <taxon>Bacillati</taxon>
        <taxon>Bacillota</taxon>
        <taxon>Clostridia</taxon>
        <taxon>Peptostreptococcales</taxon>
        <taxon>Caminicellaceae</taxon>
        <taxon>Maledivibacter</taxon>
    </lineage>
</organism>
<dbReference type="RefSeq" id="WP_079489277.1">
    <property type="nucleotide sequence ID" value="NZ_FUZT01000001.1"/>
</dbReference>
<dbReference type="AlphaFoldDB" id="A0A1T5IQH0"/>
<dbReference type="STRING" id="36842.SAMN02194393_00642"/>
<accession>A0A1T5IQH0</accession>
<dbReference type="Proteomes" id="UP000190285">
    <property type="component" value="Unassembled WGS sequence"/>
</dbReference>
<evidence type="ECO:0000313" key="2">
    <source>
        <dbReference type="Proteomes" id="UP000190285"/>
    </source>
</evidence>
<dbReference type="Gene3D" id="1.20.1260.120">
    <property type="entry name" value="Protein of unknown function DUF2935"/>
    <property type="match status" value="1"/>
</dbReference>
<dbReference type="EMBL" id="FUZT01000001">
    <property type="protein sequence ID" value="SKC41417.1"/>
    <property type="molecule type" value="Genomic_DNA"/>
</dbReference>
<dbReference type="OrthoDB" id="1807405at2"/>
<keyword evidence="2" id="KW-1185">Reference proteome</keyword>
<gene>
    <name evidence="1" type="ORF">SAMN02194393_00642</name>
</gene>
<sequence>MYCFTIINNLKCVLEELKFWSDGSMEHNSFILKFADCRNKRLGYDLNLEIQKCGRSFKKLSEDVNDLIAEYDKTSPHQYSKLIREIRHLVRKFIKCNKYFLSILYKLQQIGLRDDIWQTFIKHLIDEQQYALRLMKGFKKQLERR</sequence>
<proteinExistence type="predicted"/>
<dbReference type="SUPFAM" id="SSF158430">
    <property type="entry name" value="Bacillus cereus metalloprotein-like"/>
    <property type="match status" value="1"/>
</dbReference>